<name>A0AA40AG66_9PEZI</name>
<evidence type="ECO:0000256" key="3">
    <source>
        <dbReference type="ARBA" id="ARBA00022692"/>
    </source>
</evidence>
<feature type="transmembrane region" description="Helical" evidence="7">
    <location>
        <begin position="270"/>
        <end position="295"/>
    </location>
</feature>
<feature type="transmembrane region" description="Helical" evidence="7">
    <location>
        <begin position="506"/>
        <end position="529"/>
    </location>
</feature>
<accession>A0AA40AG66</accession>
<feature type="transmembrane region" description="Helical" evidence="7">
    <location>
        <begin position="344"/>
        <end position="371"/>
    </location>
</feature>
<dbReference type="Proteomes" id="UP001172102">
    <property type="component" value="Unassembled WGS sequence"/>
</dbReference>
<evidence type="ECO:0000256" key="7">
    <source>
        <dbReference type="RuleBase" id="RU363079"/>
    </source>
</evidence>
<feature type="transmembrane region" description="Helical" evidence="7">
    <location>
        <begin position="535"/>
        <end position="562"/>
    </location>
</feature>
<keyword evidence="9" id="KW-1185">Reference proteome</keyword>
<keyword evidence="6 7" id="KW-0472">Membrane</keyword>
<dbReference type="InterPro" id="IPR004240">
    <property type="entry name" value="EMP70"/>
</dbReference>
<feature type="transmembrane region" description="Helical" evidence="7">
    <location>
        <begin position="451"/>
        <end position="474"/>
    </location>
</feature>
<evidence type="ECO:0000256" key="4">
    <source>
        <dbReference type="ARBA" id="ARBA00022729"/>
    </source>
</evidence>
<protein>
    <recommendedName>
        <fullName evidence="7">Transmembrane 9 superfamily member</fullName>
    </recommendedName>
</protein>
<dbReference type="PANTHER" id="PTHR10766:SF111">
    <property type="entry name" value="TRANSMEMBRANE 9 SUPERFAMILY MEMBER 2"/>
    <property type="match status" value="1"/>
</dbReference>
<dbReference type="GO" id="GO:0005768">
    <property type="term" value="C:endosome"/>
    <property type="evidence" value="ECO:0007669"/>
    <property type="project" value="TreeGrafter"/>
</dbReference>
<comment type="subcellular location">
    <subcellularLocation>
        <location evidence="1">Membrane</location>
        <topology evidence="1">Multi-pass membrane protein</topology>
    </subcellularLocation>
</comment>
<feature type="transmembrane region" description="Helical" evidence="7">
    <location>
        <begin position="605"/>
        <end position="634"/>
    </location>
</feature>
<evidence type="ECO:0000256" key="5">
    <source>
        <dbReference type="ARBA" id="ARBA00022989"/>
    </source>
</evidence>
<comment type="similarity">
    <text evidence="2 7">Belongs to the nonaspanin (TM9SF) (TC 9.A.2) family.</text>
</comment>
<feature type="signal peptide" evidence="7">
    <location>
        <begin position="1"/>
        <end position="24"/>
    </location>
</feature>
<feature type="chain" id="PRO_5041482302" description="Transmembrane 9 superfamily member" evidence="7">
    <location>
        <begin position="25"/>
        <end position="644"/>
    </location>
</feature>
<gene>
    <name evidence="8" type="ORF">B0H67DRAFT_580373</name>
</gene>
<feature type="transmembrane region" description="Helical" evidence="7">
    <location>
        <begin position="383"/>
        <end position="403"/>
    </location>
</feature>
<dbReference type="GO" id="GO:0072657">
    <property type="term" value="P:protein localization to membrane"/>
    <property type="evidence" value="ECO:0007669"/>
    <property type="project" value="TreeGrafter"/>
</dbReference>
<feature type="transmembrane region" description="Helical" evidence="7">
    <location>
        <begin position="415"/>
        <end position="439"/>
    </location>
</feature>
<feature type="transmembrane region" description="Helical" evidence="7">
    <location>
        <begin position="574"/>
        <end position="593"/>
    </location>
</feature>
<dbReference type="EMBL" id="JAUKUA010000004">
    <property type="protein sequence ID" value="KAK0715287.1"/>
    <property type="molecule type" value="Genomic_DNA"/>
</dbReference>
<evidence type="ECO:0000313" key="9">
    <source>
        <dbReference type="Proteomes" id="UP001172102"/>
    </source>
</evidence>
<keyword evidence="5 7" id="KW-1133">Transmembrane helix</keyword>
<dbReference type="AlphaFoldDB" id="A0AA40AG66"/>
<dbReference type="GO" id="GO:0007034">
    <property type="term" value="P:vacuolar transport"/>
    <property type="evidence" value="ECO:0007669"/>
    <property type="project" value="TreeGrafter"/>
</dbReference>
<evidence type="ECO:0000313" key="8">
    <source>
        <dbReference type="EMBL" id="KAK0715287.1"/>
    </source>
</evidence>
<dbReference type="Pfam" id="PF02990">
    <property type="entry name" value="EMP70"/>
    <property type="match status" value="1"/>
</dbReference>
<organism evidence="8 9">
    <name type="scientific">Lasiosphaeris hirsuta</name>
    <dbReference type="NCBI Taxonomy" id="260670"/>
    <lineage>
        <taxon>Eukaryota</taxon>
        <taxon>Fungi</taxon>
        <taxon>Dikarya</taxon>
        <taxon>Ascomycota</taxon>
        <taxon>Pezizomycotina</taxon>
        <taxon>Sordariomycetes</taxon>
        <taxon>Sordariomycetidae</taxon>
        <taxon>Sordariales</taxon>
        <taxon>Lasiosphaeriaceae</taxon>
        <taxon>Lasiosphaeris</taxon>
    </lineage>
</organism>
<proteinExistence type="inferred from homology"/>
<evidence type="ECO:0000256" key="2">
    <source>
        <dbReference type="ARBA" id="ARBA00005227"/>
    </source>
</evidence>
<evidence type="ECO:0000256" key="6">
    <source>
        <dbReference type="ARBA" id="ARBA00023136"/>
    </source>
</evidence>
<keyword evidence="4 7" id="KW-0732">Signal</keyword>
<reference evidence="8" key="1">
    <citation type="submission" date="2023-06" db="EMBL/GenBank/DDBJ databases">
        <title>Genome-scale phylogeny and comparative genomics of the fungal order Sordariales.</title>
        <authorList>
            <consortium name="Lawrence Berkeley National Laboratory"/>
            <person name="Hensen N."/>
            <person name="Bonometti L."/>
            <person name="Westerberg I."/>
            <person name="Brannstrom I.O."/>
            <person name="Guillou S."/>
            <person name="Cros-Aarteil S."/>
            <person name="Calhoun S."/>
            <person name="Haridas S."/>
            <person name="Kuo A."/>
            <person name="Mondo S."/>
            <person name="Pangilinan J."/>
            <person name="Riley R."/>
            <person name="Labutti K."/>
            <person name="Andreopoulos B."/>
            <person name="Lipzen A."/>
            <person name="Chen C."/>
            <person name="Yanf M."/>
            <person name="Daum C."/>
            <person name="Ng V."/>
            <person name="Clum A."/>
            <person name="Steindorff A."/>
            <person name="Ohm R."/>
            <person name="Martin F."/>
            <person name="Silar P."/>
            <person name="Natvig D."/>
            <person name="Lalanne C."/>
            <person name="Gautier V."/>
            <person name="Ament-Velasquez S.L."/>
            <person name="Kruys A."/>
            <person name="Hutchinson M.I."/>
            <person name="Powell A.J."/>
            <person name="Barry K."/>
            <person name="Miller A.N."/>
            <person name="Grigoriev I.V."/>
            <person name="Debuchy R."/>
            <person name="Gladieux P."/>
            <person name="Thoren M.H."/>
            <person name="Johannesson H."/>
        </authorList>
    </citation>
    <scope>NUCLEOTIDE SEQUENCE</scope>
    <source>
        <strain evidence="8">SMH4607-1</strain>
    </source>
</reference>
<keyword evidence="3 7" id="KW-0812">Transmembrane</keyword>
<comment type="caution">
    <text evidence="8">The sequence shown here is derived from an EMBL/GenBank/DDBJ whole genome shotgun (WGS) entry which is preliminary data.</text>
</comment>
<evidence type="ECO:0000256" key="1">
    <source>
        <dbReference type="ARBA" id="ARBA00004141"/>
    </source>
</evidence>
<dbReference type="PANTHER" id="PTHR10766">
    <property type="entry name" value="TRANSMEMBRANE 9 SUPERFAMILY PROTEIN"/>
    <property type="match status" value="1"/>
</dbReference>
<sequence>MQLRSHAPSEALLVALLAAPLASAFYLPGVAPTTYKEGEIVPLYVNAIRPVAAPDALLHSVVSYDYYHPPFGFCQPDNGPQSVGESLGSILFGDRIKTSPFELKMGKNETCKQLCKVTYPKDSALFVNQRMRSGISLNWLVDGLPAGQKIIDELTNTEFYNPGFLLGQENPADGRIIFNNHYDIYIEYHEVSGNPDRRRVVGVLVQPESKKYTGTATPDSCARQLEPVVLDENGDTDVQFTYTVNWIPSTTAWATRWDKYLHVFDPKIHWFSLINSAVIVVFLVLTVMSVLVRALKRDIARYNRLDQINLDDLSGTSALEDGVQEDSGWKLVHGDVFRTPSHPLLLSIFLGNGAQLFVMTGFTICFALLGFLSPSNRGSLGTIMILLYTVLGFVGGYASARVYKAMQGEKWKLNIALTPLLVPGIVFATFFLLDLFLWAKQSSGAVPFTTMMVIILIWFIISVPLSFAGSWLGFRAAVIEPPVRTNQIPRQIPPTTTYLKPIPSMLLVGILPFGAIFVELYFIMSSIWFSKIYYMFGFLFLCYGLMIITCAAVTVLMVYFLLCSENYNWQWRSFLAAGASAGYIFVNALIYWVGHLSLGGLAGSVLYMGYSLLISFLFFILTGSIGFFSSWWFVRKIYSSIKID</sequence>
<dbReference type="GO" id="GO:0000329">
    <property type="term" value="C:fungal-type vacuole membrane"/>
    <property type="evidence" value="ECO:0007669"/>
    <property type="project" value="TreeGrafter"/>
</dbReference>